<comment type="similarity">
    <text evidence="1">Belongs to the aldehyde dehydrogenase family.</text>
</comment>
<dbReference type="EMBL" id="CM001881">
    <property type="protein sequence ID" value="EOY20586.1"/>
    <property type="molecule type" value="Genomic_DNA"/>
</dbReference>
<feature type="signal peptide" evidence="4">
    <location>
        <begin position="1"/>
        <end position="15"/>
    </location>
</feature>
<keyword evidence="4" id="KW-0732">Signal</keyword>
<dbReference type="STRING" id="3641.A0A061FTR5"/>
<name>A0A061FTR5_THECC</name>
<dbReference type="HOGENOM" id="CLU_2854187_0_0_1"/>
<proteinExistence type="inferred from homology"/>
<evidence type="ECO:0000313" key="6">
    <source>
        <dbReference type="EMBL" id="EOY20586.1"/>
    </source>
</evidence>
<keyword evidence="2" id="KW-0560">Oxidoreductase</keyword>
<dbReference type="GO" id="GO:0016620">
    <property type="term" value="F:oxidoreductase activity, acting on the aldehyde or oxo group of donors, NAD or NADP as acceptor"/>
    <property type="evidence" value="ECO:0007669"/>
    <property type="project" value="InterPro"/>
</dbReference>
<dbReference type="PROSITE" id="PS00070">
    <property type="entry name" value="ALDEHYDE_DEHYDR_CYS"/>
    <property type="match status" value="1"/>
</dbReference>
<feature type="transmembrane region" description="Helical" evidence="3">
    <location>
        <begin position="38"/>
        <end position="59"/>
    </location>
</feature>
<feature type="domain" description="Aldehyde dehydrogenase" evidence="5">
    <location>
        <begin position="14"/>
        <end position="43"/>
    </location>
</feature>
<evidence type="ECO:0000259" key="5">
    <source>
        <dbReference type="Pfam" id="PF00171"/>
    </source>
</evidence>
<sequence>MFMLLLIYLPVLLLAVEWTLYGCFYTNGQICSATSRLIVHELIGFLPFIELSISFFYHFTCGMRL</sequence>
<gene>
    <name evidence="6" type="ORF">TCM_011969</name>
</gene>
<feature type="chain" id="PRO_5012745801" description="Aldehyde dehydrogenase domain-containing protein" evidence="4">
    <location>
        <begin position="16"/>
        <end position="65"/>
    </location>
</feature>
<keyword evidence="3" id="KW-1133">Transmembrane helix</keyword>
<dbReference type="eggNOG" id="KOG2450">
    <property type="taxonomic scope" value="Eukaryota"/>
</dbReference>
<dbReference type="InterPro" id="IPR016163">
    <property type="entry name" value="Ald_DH_C"/>
</dbReference>
<evidence type="ECO:0000256" key="2">
    <source>
        <dbReference type="ARBA" id="ARBA00023002"/>
    </source>
</evidence>
<evidence type="ECO:0000256" key="4">
    <source>
        <dbReference type="SAM" id="SignalP"/>
    </source>
</evidence>
<protein>
    <recommendedName>
        <fullName evidence="5">Aldehyde dehydrogenase domain-containing protein</fullName>
    </recommendedName>
</protein>
<organism evidence="6 7">
    <name type="scientific">Theobroma cacao</name>
    <name type="common">Cacao</name>
    <name type="synonym">Cocoa</name>
    <dbReference type="NCBI Taxonomy" id="3641"/>
    <lineage>
        <taxon>Eukaryota</taxon>
        <taxon>Viridiplantae</taxon>
        <taxon>Streptophyta</taxon>
        <taxon>Embryophyta</taxon>
        <taxon>Tracheophyta</taxon>
        <taxon>Spermatophyta</taxon>
        <taxon>Magnoliopsida</taxon>
        <taxon>eudicotyledons</taxon>
        <taxon>Gunneridae</taxon>
        <taxon>Pentapetalae</taxon>
        <taxon>rosids</taxon>
        <taxon>malvids</taxon>
        <taxon>Malvales</taxon>
        <taxon>Malvaceae</taxon>
        <taxon>Byttnerioideae</taxon>
        <taxon>Theobroma</taxon>
    </lineage>
</organism>
<dbReference type="Pfam" id="PF00171">
    <property type="entry name" value="Aldedh"/>
    <property type="match status" value="1"/>
</dbReference>
<dbReference type="InterPro" id="IPR016161">
    <property type="entry name" value="Ald_DH/histidinol_DH"/>
</dbReference>
<evidence type="ECO:0000313" key="7">
    <source>
        <dbReference type="Proteomes" id="UP000026915"/>
    </source>
</evidence>
<keyword evidence="3" id="KW-0812">Transmembrane</keyword>
<dbReference type="InterPro" id="IPR016160">
    <property type="entry name" value="Ald_DH_CS_CYS"/>
</dbReference>
<evidence type="ECO:0000256" key="1">
    <source>
        <dbReference type="ARBA" id="ARBA00009986"/>
    </source>
</evidence>
<keyword evidence="7" id="KW-1185">Reference proteome</keyword>
<keyword evidence="3" id="KW-0472">Membrane</keyword>
<reference evidence="6 7" key="1">
    <citation type="journal article" date="2013" name="Genome Biol.">
        <title>The genome sequence of the most widely cultivated cacao type and its use to identify candidate genes regulating pod color.</title>
        <authorList>
            <person name="Motamayor J.C."/>
            <person name="Mockaitis K."/>
            <person name="Schmutz J."/>
            <person name="Haiminen N."/>
            <person name="Iii D.L."/>
            <person name="Cornejo O."/>
            <person name="Findley S.D."/>
            <person name="Zheng P."/>
            <person name="Utro F."/>
            <person name="Royaert S."/>
            <person name="Saski C."/>
            <person name="Jenkins J."/>
            <person name="Podicheti R."/>
            <person name="Zhao M."/>
            <person name="Scheffler B.E."/>
            <person name="Stack J.C."/>
            <person name="Feltus F.A."/>
            <person name="Mustiga G.M."/>
            <person name="Amores F."/>
            <person name="Phillips W."/>
            <person name="Marelli J.P."/>
            <person name="May G.D."/>
            <person name="Shapiro H."/>
            <person name="Ma J."/>
            <person name="Bustamante C.D."/>
            <person name="Schnell R.J."/>
            <person name="Main D."/>
            <person name="Gilbert D."/>
            <person name="Parida L."/>
            <person name="Kuhn D.N."/>
        </authorList>
    </citation>
    <scope>NUCLEOTIDE SEQUENCE [LARGE SCALE GENOMIC DNA]</scope>
    <source>
        <strain evidence="7">cv. Matina 1-6</strain>
    </source>
</reference>
<dbReference type="Proteomes" id="UP000026915">
    <property type="component" value="Chromosome 3"/>
</dbReference>
<evidence type="ECO:0000256" key="3">
    <source>
        <dbReference type="SAM" id="Phobius"/>
    </source>
</evidence>
<dbReference type="Gene3D" id="3.40.309.10">
    <property type="entry name" value="Aldehyde Dehydrogenase, Chain A, domain 2"/>
    <property type="match status" value="1"/>
</dbReference>
<dbReference type="Gramene" id="EOY20586">
    <property type="protein sequence ID" value="EOY20586"/>
    <property type="gene ID" value="TCM_011969"/>
</dbReference>
<dbReference type="AlphaFoldDB" id="A0A061FTR5"/>
<dbReference type="InParanoid" id="A0A061FTR5"/>
<dbReference type="InterPro" id="IPR015590">
    <property type="entry name" value="Aldehyde_DH_dom"/>
</dbReference>
<dbReference type="SUPFAM" id="SSF53720">
    <property type="entry name" value="ALDH-like"/>
    <property type="match status" value="1"/>
</dbReference>
<accession>A0A061FTR5</accession>